<protein>
    <submittedName>
        <fullName evidence="1">Uncharacterized protein</fullName>
    </submittedName>
</protein>
<reference evidence="1 2" key="1">
    <citation type="submission" date="2013-02" db="EMBL/GenBank/DDBJ databases">
        <title>Co-occurrence of anaerobic bacteria in colorectal carcinomas.</title>
        <authorList>
            <person name="Holt R.A."/>
            <person name="Warren R.L."/>
            <person name="Allen-Vercoe E."/>
            <person name="Pleasance S."/>
            <person name="Freeman D.J."/>
            <person name="Watson P."/>
            <person name="Moore R."/>
            <person name="Cochrane K."/>
        </authorList>
    </citation>
    <scope>NUCLEOTIDE SEQUENCE [LARGE SCALE GENOMIC DNA]</scope>
    <source>
        <strain evidence="1 2">CC57C</strain>
    </source>
</reference>
<evidence type="ECO:0000313" key="2">
    <source>
        <dbReference type="Proteomes" id="UP000011782"/>
    </source>
</evidence>
<proteinExistence type="predicted"/>
<dbReference type="OrthoDB" id="8160844at2"/>
<dbReference type="AlphaFoldDB" id="M3I4P7"/>
<evidence type="ECO:0000313" key="1">
    <source>
        <dbReference type="EMBL" id="EMG31569.1"/>
    </source>
</evidence>
<dbReference type="Proteomes" id="UP000011782">
    <property type="component" value="Unassembled WGS sequence"/>
</dbReference>
<dbReference type="STRING" id="1073353.H740_00522"/>
<accession>M3I4P7</accession>
<name>M3I4P7_9BACT</name>
<dbReference type="EMBL" id="AOTD01000008">
    <property type="protein sequence ID" value="EMG31569.1"/>
    <property type="molecule type" value="Genomic_DNA"/>
</dbReference>
<organism evidence="1 2">
    <name type="scientific">Campylobacter showae CC57C</name>
    <dbReference type="NCBI Taxonomy" id="1073353"/>
    <lineage>
        <taxon>Bacteria</taxon>
        <taxon>Pseudomonadati</taxon>
        <taxon>Campylobacterota</taxon>
        <taxon>Epsilonproteobacteria</taxon>
        <taxon>Campylobacterales</taxon>
        <taxon>Campylobacteraceae</taxon>
        <taxon>Campylobacter</taxon>
    </lineage>
</organism>
<comment type="caution">
    <text evidence="1">The sequence shown here is derived from an EMBL/GenBank/DDBJ whole genome shotgun (WGS) entry which is preliminary data.</text>
</comment>
<dbReference type="RefSeq" id="WP_004321925.1">
    <property type="nucleotide sequence ID" value="NZ_AOTD01000008.1"/>
</dbReference>
<sequence>MIALEAKIATLRGLGVVVGVTAKTNGRSSEFSNAELAAIHEFGSPARHIPERSFLRKPLISNAAAIANLAKNAVGKFITGQITAEAALGALGEEAKNISKVAITEGIAPALKPATIKRKKSSKPLIDTGQLLNSITYEVRK</sequence>
<dbReference type="PATRIC" id="fig|1073353.3.peg.119"/>
<gene>
    <name evidence="1" type="ORF">H740_00522</name>
</gene>